<dbReference type="RefSeq" id="WP_189675488.1">
    <property type="nucleotide sequence ID" value="NZ_BNAQ01000001.1"/>
</dbReference>
<evidence type="ECO:0000313" key="3">
    <source>
        <dbReference type="Proteomes" id="UP000652430"/>
    </source>
</evidence>
<comment type="caution">
    <text evidence="2">The sequence shown here is derived from an EMBL/GenBank/DDBJ whole genome shotgun (WGS) entry which is preliminary data.</text>
</comment>
<evidence type="ECO:0000313" key="2">
    <source>
        <dbReference type="EMBL" id="GHH12430.1"/>
    </source>
</evidence>
<proteinExistence type="predicted"/>
<evidence type="ECO:0008006" key="4">
    <source>
        <dbReference type="Google" id="ProtNLM"/>
    </source>
</evidence>
<sequence length="210" mass="21532">MLGLAGKSLGWFLAGVAVALGFLLVPLQVAAERKRLDRTAADIVRAKRDIRALETEFDTRANLAQLDKWNAETLGLVAPAADQFVADESALASIEPTQRGTAPQMASFVPAAPAAVAMSQQPVIQPAVATAVAPAAPRAAAAAAAAAAAPAQRVAPVSGAVAAPVARTAMASVSRERPRAAVALLDRALLDDSVIGDLRSSARAEKRTSR</sequence>
<feature type="transmembrane region" description="Helical" evidence="1">
    <location>
        <begin position="12"/>
        <end position="31"/>
    </location>
</feature>
<dbReference type="EMBL" id="BNAQ01000001">
    <property type="protein sequence ID" value="GHH12430.1"/>
    <property type="molecule type" value="Genomic_DNA"/>
</dbReference>
<dbReference type="Proteomes" id="UP000652430">
    <property type="component" value="Unassembled WGS sequence"/>
</dbReference>
<keyword evidence="3" id="KW-1185">Reference proteome</keyword>
<organism evidence="2 3">
    <name type="scientific">Sphingomonas glacialis</name>
    <dbReference type="NCBI Taxonomy" id="658225"/>
    <lineage>
        <taxon>Bacteria</taxon>
        <taxon>Pseudomonadati</taxon>
        <taxon>Pseudomonadota</taxon>
        <taxon>Alphaproteobacteria</taxon>
        <taxon>Sphingomonadales</taxon>
        <taxon>Sphingomonadaceae</taxon>
        <taxon>Sphingomonas</taxon>
    </lineage>
</organism>
<reference evidence="3" key="1">
    <citation type="journal article" date="2019" name="Int. J. Syst. Evol. Microbiol.">
        <title>The Global Catalogue of Microorganisms (GCM) 10K type strain sequencing project: providing services to taxonomists for standard genome sequencing and annotation.</title>
        <authorList>
            <consortium name="The Broad Institute Genomics Platform"/>
            <consortium name="The Broad Institute Genome Sequencing Center for Infectious Disease"/>
            <person name="Wu L."/>
            <person name="Ma J."/>
        </authorList>
    </citation>
    <scope>NUCLEOTIDE SEQUENCE [LARGE SCALE GENOMIC DNA]</scope>
    <source>
        <strain evidence="3">CGMCC 1.8957</strain>
    </source>
</reference>
<accession>A0ABQ3LDL9</accession>
<gene>
    <name evidence="2" type="ORF">GCM10008023_12570</name>
</gene>
<keyword evidence="1" id="KW-0812">Transmembrane</keyword>
<keyword evidence="1" id="KW-1133">Transmembrane helix</keyword>
<name>A0ABQ3LDL9_9SPHN</name>
<evidence type="ECO:0000256" key="1">
    <source>
        <dbReference type="SAM" id="Phobius"/>
    </source>
</evidence>
<keyword evidence="1" id="KW-0472">Membrane</keyword>
<protein>
    <recommendedName>
        <fullName evidence="4">Colicin transporter</fullName>
    </recommendedName>
</protein>